<dbReference type="AlphaFoldDB" id="A0AAV5MLW8"/>
<dbReference type="Gene3D" id="2.70.160.11">
    <property type="entry name" value="Hnrnp arginine n-methyltransferase1"/>
    <property type="match status" value="1"/>
</dbReference>
<protein>
    <submittedName>
        <fullName evidence="1">Uncharacterized protein</fullName>
    </submittedName>
</protein>
<evidence type="ECO:0000313" key="1">
    <source>
        <dbReference type="EMBL" id="GKV50144.1"/>
    </source>
</evidence>
<sequence>MLDPILSKDVLIMPCKGMLKACAMSLPDLWNSRCCLNEIEGFDHSIVNTIGACGEFRFQKRDLVCPFLSGSVELSEIFTLLEFDCSNPISPCYGQVQENSPASLQHDVTSLVHPFCWIHILDIKARTC</sequence>
<dbReference type="Proteomes" id="UP001054252">
    <property type="component" value="Unassembled WGS sequence"/>
</dbReference>
<comment type="caution">
    <text evidence="1">The sequence shown here is derived from an EMBL/GenBank/DDBJ whole genome shotgun (WGS) entry which is preliminary data.</text>
</comment>
<accession>A0AAV5MLW8</accession>
<gene>
    <name evidence="1" type="ORF">SLEP1_g56856</name>
</gene>
<reference evidence="1 2" key="1">
    <citation type="journal article" date="2021" name="Commun. Biol.">
        <title>The genome of Shorea leprosula (Dipterocarpaceae) highlights the ecological relevance of drought in aseasonal tropical rainforests.</title>
        <authorList>
            <person name="Ng K.K.S."/>
            <person name="Kobayashi M.J."/>
            <person name="Fawcett J.A."/>
            <person name="Hatakeyama M."/>
            <person name="Paape T."/>
            <person name="Ng C.H."/>
            <person name="Ang C.C."/>
            <person name="Tnah L.H."/>
            <person name="Lee C.T."/>
            <person name="Nishiyama T."/>
            <person name="Sese J."/>
            <person name="O'Brien M.J."/>
            <person name="Copetti D."/>
            <person name="Mohd Noor M.I."/>
            <person name="Ong R.C."/>
            <person name="Putra M."/>
            <person name="Sireger I.Z."/>
            <person name="Indrioko S."/>
            <person name="Kosugi Y."/>
            <person name="Izuno A."/>
            <person name="Isagi Y."/>
            <person name="Lee S.L."/>
            <person name="Shimizu K.K."/>
        </authorList>
    </citation>
    <scope>NUCLEOTIDE SEQUENCE [LARGE SCALE GENOMIC DNA]</scope>
    <source>
        <strain evidence="1">214</strain>
    </source>
</reference>
<keyword evidence="2" id="KW-1185">Reference proteome</keyword>
<dbReference type="EMBL" id="BPVZ01000343">
    <property type="protein sequence ID" value="GKV50144.1"/>
    <property type="molecule type" value="Genomic_DNA"/>
</dbReference>
<evidence type="ECO:0000313" key="2">
    <source>
        <dbReference type="Proteomes" id="UP001054252"/>
    </source>
</evidence>
<proteinExistence type="predicted"/>
<organism evidence="1 2">
    <name type="scientific">Rubroshorea leprosula</name>
    <dbReference type="NCBI Taxonomy" id="152421"/>
    <lineage>
        <taxon>Eukaryota</taxon>
        <taxon>Viridiplantae</taxon>
        <taxon>Streptophyta</taxon>
        <taxon>Embryophyta</taxon>
        <taxon>Tracheophyta</taxon>
        <taxon>Spermatophyta</taxon>
        <taxon>Magnoliopsida</taxon>
        <taxon>eudicotyledons</taxon>
        <taxon>Gunneridae</taxon>
        <taxon>Pentapetalae</taxon>
        <taxon>rosids</taxon>
        <taxon>malvids</taxon>
        <taxon>Malvales</taxon>
        <taxon>Dipterocarpaceae</taxon>
        <taxon>Rubroshorea</taxon>
    </lineage>
</organism>
<name>A0AAV5MLW8_9ROSI</name>